<dbReference type="EMBL" id="CCXY01000423">
    <property type="protein sequence ID" value="CEG13847.1"/>
    <property type="molecule type" value="Genomic_DNA"/>
</dbReference>
<dbReference type="PIRSF" id="PIRSF000124">
    <property type="entry name" value="UDPglc_GDPman_dh"/>
    <property type="match status" value="1"/>
</dbReference>
<evidence type="ECO:0000259" key="7">
    <source>
        <dbReference type="SMART" id="SM00984"/>
    </source>
</evidence>
<dbReference type="GO" id="GO:0000271">
    <property type="term" value="P:polysaccharide biosynthetic process"/>
    <property type="evidence" value="ECO:0007669"/>
    <property type="project" value="InterPro"/>
</dbReference>
<dbReference type="EC" id="1.1.1.22" evidence="3"/>
<evidence type="ECO:0000313" key="8">
    <source>
        <dbReference type="EMBL" id="CEG13847.1"/>
    </source>
</evidence>
<dbReference type="GO" id="GO:0051287">
    <property type="term" value="F:NAD binding"/>
    <property type="evidence" value="ECO:0007669"/>
    <property type="project" value="InterPro"/>
</dbReference>
<dbReference type="Pfam" id="PF03720">
    <property type="entry name" value="UDPG_MGDP_dh_C"/>
    <property type="match status" value="1"/>
</dbReference>
<dbReference type="Gene3D" id="3.40.50.720">
    <property type="entry name" value="NAD(P)-binding Rossmann-like Domain"/>
    <property type="match status" value="2"/>
</dbReference>
<protein>
    <recommendedName>
        <fullName evidence="3">UDP-glucose 6-dehydrogenase</fullName>
        <ecNumber evidence="3">1.1.1.22</ecNumber>
    </recommendedName>
</protein>
<comment type="catalytic activity">
    <reaction evidence="6">
        <text>UDP-alpha-D-glucose + 2 NAD(+) + H2O = UDP-alpha-D-glucuronate + 2 NADH + 3 H(+)</text>
        <dbReference type="Rhea" id="RHEA:23596"/>
        <dbReference type="ChEBI" id="CHEBI:15377"/>
        <dbReference type="ChEBI" id="CHEBI:15378"/>
        <dbReference type="ChEBI" id="CHEBI:57540"/>
        <dbReference type="ChEBI" id="CHEBI:57945"/>
        <dbReference type="ChEBI" id="CHEBI:58052"/>
        <dbReference type="ChEBI" id="CHEBI:58885"/>
        <dbReference type="EC" id="1.1.1.22"/>
    </reaction>
</comment>
<dbReference type="InterPro" id="IPR008927">
    <property type="entry name" value="6-PGluconate_DH-like_C_sf"/>
</dbReference>
<dbReference type="Pfam" id="PF03721">
    <property type="entry name" value="UDPG_MGDP_dh_N"/>
    <property type="match status" value="1"/>
</dbReference>
<dbReference type="UniPathway" id="UPA00038">
    <property type="reaction ID" value="UER00491"/>
</dbReference>
<dbReference type="SUPFAM" id="SSF48179">
    <property type="entry name" value="6-phosphogluconate dehydrogenase C-terminal domain-like"/>
    <property type="match status" value="1"/>
</dbReference>
<evidence type="ECO:0000256" key="1">
    <source>
        <dbReference type="ARBA" id="ARBA00004701"/>
    </source>
</evidence>
<dbReference type="InterPro" id="IPR001732">
    <property type="entry name" value="UDP-Glc/GDP-Man_DH_N"/>
</dbReference>
<dbReference type="GO" id="GO:0003979">
    <property type="term" value="F:UDP-glucose 6-dehydrogenase activity"/>
    <property type="evidence" value="ECO:0007669"/>
    <property type="project" value="UniProtKB-EC"/>
</dbReference>
<keyword evidence="4 8" id="KW-0560">Oxidoreductase</keyword>
<evidence type="ECO:0000256" key="2">
    <source>
        <dbReference type="ARBA" id="ARBA00006601"/>
    </source>
</evidence>
<dbReference type="GO" id="GO:0006065">
    <property type="term" value="P:UDP-glucuronate biosynthetic process"/>
    <property type="evidence" value="ECO:0007669"/>
    <property type="project" value="UniProtKB-UniPathway"/>
</dbReference>
<dbReference type="PIRSF" id="PIRSF500134">
    <property type="entry name" value="UDPglc_DH_bac"/>
    <property type="match status" value="1"/>
</dbReference>
<dbReference type="PANTHER" id="PTHR43750:SF3">
    <property type="entry name" value="UDP-GLUCOSE 6-DEHYDROGENASE TUAD"/>
    <property type="match status" value="1"/>
</dbReference>
<dbReference type="InterPro" id="IPR036291">
    <property type="entry name" value="NAD(P)-bd_dom_sf"/>
</dbReference>
<keyword evidence="5" id="KW-0520">NAD</keyword>
<dbReference type="InterPro" id="IPR014026">
    <property type="entry name" value="UDP-Glc/GDP-Man_DH_dimer"/>
</dbReference>
<comment type="similarity">
    <text evidence="2">Belongs to the UDP-glucose/GDP-mannose dehydrogenase family.</text>
</comment>
<evidence type="ECO:0000256" key="6">
    <source>
        <dbReference type="ARBA" id="ARBA00047473"/>
    </source>
</evidence>
<dbReference type="InterPro" id="IPR017476">
    <property type="entry name" value="UDP-Glc/GDP-Man"/>
</dbReference>
<dbReference type="PANTHER" id="PTHR43750">
    <property type="entry name" value="UDP-GLUCOSE 6-DEHYDROGENASE TUAD"/>
    <property type="match status" value="1"/>
</dbReference>
<dbReference type="InterPro" id="IPR014027">
    <property type="entry name" value="UDP-Glc/GDP-Man_DH_C"/>
</dbReference>
<dbReference type="SUPFAM" id="SSF52413">
    <property type="entry name" value="UDP-glucose/GDP-mannose dehydrogenase C-terminal domain"/>
    <property type="match status" value="1"/>
</dbReference>
<dbReference type="AlphaFoldDB" id="A0A098ECY6"/>
<dbReference type="SMART" id="SM00984">
    <property type="entry name" value="UDPG_MGDP_dh_C"/>
    <property type="match status" value="1"/>
</dbReference>
<name>A0A098ECY6_9ZZZZ</name>
<sequence length="317" mass="35986">MKSTVVPGTTENVVIPLLEEFSGKKVGKDFGVCMVPEFLREGRAIYDFMNPDRIIIGEYDKKSGDKILKIFKNFSCPVLRTNLRTAEMIKYASNAFLATKISFINEIANICEIKEIDVNKVAEGIGLDKRINPHFLHAGIGFGGSCFPKDVSALIASVDENGYEPKLLKEVMELNERQKLWPIKKLKEIFGDFKNKKIAILGLAFKRDSDDMREAPSISIINFLLKEKCMIQTYDSKATENAKKIFGNRINYCKNIDECLNGADVCIIAADWDEFKEIYDKFELMKNKLVIDGRRILDPEKCKNAKIKYYGVGYKNG</sequence>
<dbReference type="InterPro" id="IPR028357">
    <property type="entry name" value="UDPglc_DH_bac"/>
</dbReference>
<evidence type="ECO:0000256" key="4">
    <source>
        <dbReference type="ARBA" id="ARBA00023002"/>
    </source>
</evidence>
<dbReference type="SUPFAM" id="SSF51735">
    <property type="entry name" value="NAD(P)-binding Rossmann-fold domains"/>
    <property type="match status" value="1"/>
</dbReference>
<dbReference type="InterPro" id="IPR036220">
    <property type="entry name" value="UDP-Glc/GDP-Man_DH_C_sf"/>
</dbReference>
<organism evidence="8">
    <name type="scientific">groundwater metagenome</name>
    <dbReference type="NCBI Taxonomy" id="717931"/>
    <lineage>
        <taxon>unclassified sequences</taxon>
        <taxon>metagenomes</taxon>
        <taxon>ecological metagenomes</taxon>
    </lineage>
</organism>
<feature type="domain" description="UDP-glucose/GDP-mannose dehydrogenase C-terminal" evidence="7">
    <location>
        <begin position="199"/>
        <end position="299"/>
    </location>
</feature>
<evidence type="ECO:0000256" key="3">
    <source>
        <dbReference type="ARBA" id="ARBA00012954"/>
    </source>
</evidence>
<dbReference type="Gene3D" id="1.20.5.100">
    <property type="entry name" value="Cytochrome c1, transmembrane anchor, C-terminal"/>
    <property type="match status" value="1"/>
</dbReference>
<reference evidence="8" key="1">
    <citation type="submission" date="2014-09" db="EMBL/GenBank/DDBJ databases">
        <authorList>
            <person name="Probst J Alexander"/>
        </authorList>
    </citation>
    <scope>NUCLEOTIDE SEQUENCE</scope>
</reference>
<proteinExistence type="inferred from homology"/>
<dbReference type="Pfam" id="PF00984">
    <property type="entry name" value="UDPG_MGDP_dh"/>
    <property type="match status" value="1"/>
</dbReference>
<gene>
    <name evidence="8" type="ORF">MSIBF_A590005</name>
</gene>
<accession>A0A098ECY6</accession>
<comment type="pathway">
    <text evidence="1">Nucleotide-sugar biosynthesis; UDP-alpha-D-glucuronate biosynthesis; UDP-alpha-D-glucuronate from UDP-alpha-D-glucose: step 1/1.</text>
</comment>
<dbReference type="NCBIfam" id="TIGR03026">
    <property type="entry name" value="NDP-sugDHase"/>
    <property type="match status" value="1"/>
</dbReference>
<evidence type="ECO:0000256" key="5">
    <source>
        <dbReference type="ARBA" id="ARBA00023027"/>
    </source>
</evidence>